<dbReference type="Pfam" id="PF06686">
    <property type="entry name" value="SpoIIIAC"/>
    <property type="match status" value="1"/>
</dbReference>
<sequence>MNILAAAGIAVVAAALCAMLRRYHAEYAILTGVAAGILITVEILRSVAPAVSELYSLLSSVDGGYLLIVFKALGVCLLTQFSADACLDAGEKALASRVEFAGRIAVVLLALPLFEEIAEAVLSLTGASK</sequence>
<evidence type="ECO:0000313" key="2">
    <source>
        <dbReference type="EMBL" id="MBC8533743.1"/>
    </source>
</evidence>
<keyword evidence="1" id="KW-0812">Transmembrane</keyword>
<gene>
    <name evidence="2" type="ORF">IAG03_06940</name>
</gene>
<dbReference type="EMBL" id="JACRSN010000008">
    <property type="protein sequence ID" value="MBC8533743.1"/>
    <property type="molecule type" value="Genomic_DNA"/>
</dbReference>
<evidence type="ECO:0000313" key="3">
    <source>
        <dbReference type="Proteomes" id="UP000651482"/>
    </source>
</evidence>
<feature type="transmembrane region" description="Helical" evidence="1">
    <location>
        <begin position="27"/>
        <end position="44"/>
    </location>
</feature>
<dbReference type="Proteomes" id="UP000651482">
    <property type="component" value="Unassembled WGS sequence"/>
</dbReference>
<dbReference type="RefSeq" id="WP_249319384.1">
    <property type="nucleotide sequence ID" value="NZ_JACRSN010000008.1"/>
</dbReference>
<feature type="transmembrane region" description="Helical" evidence="1">
    <location>
        <begin position="65"/>
        <end position="83"/>
    </location>
</feature>
<dbReference type="InterPro" id="IPR025664">
    <property type="entry name" value="Spore_III_AC/AD"/>
</dbReference>
<keyword evidence="3" id="KW-1185">Reference proteome</keyword>
<proteinExistence type="predicted"/>
<evidence type="ECO:0000256" key="1">
    <source>
        <dbReference type="SAM" id="Phobius"/>
    </source>
</evidence>
<organism evidence="2 3">
    <name type="scientific">Yeguia hominis</name>
    <dbReference type="NCBI Taxonomy" id="2763662"/>
    <lineage>
        <taxon>Bacteria</taxon>
        <taxon>Bacillati</taxon>
        <taxon>Bacillota</taxon>
        <taxon>Clostridia</taxon>
        <taxon>Eubacteriales</taxon>
        <taxon>Yeguiaceae</taxon>
        <taxon>Yeguia</taxon>
    </lineage>
</organism>
<comment type="caution">
    <text evidence="2">The sequence shown here is derived from an EMBL/GenBank/DDBJ whole genome shotgun (WGS) entry which is preliminary data.</text>
</comment>
<keyword evidence="1" id="KW-0472">Membrane</keyword>
<dbReference type="AlphaFoldDB" id="A0A926D969"/>
<name>A0A926D969_9FIRM</name>
<accession>A0A926D969</accession>
<reference evidence="2" key="1">
    <citation type="submission" date="2020-08" db="EMBL/GenBank/DDBJ databases">
        <title>Genome public.</title>
        <authorList>
            <person name="Liu C."/>
            <person name="Sun Q."/>
        </authorList>
    </citation>
    <scope>NUCLEOTIDE SEQUENCE</scope>
    <source>
        <strain evidence="2">NSJ-40</strain>
    </source>
</reference>
<keyword evidence="1" id="KW-1133">Transmembrane helix</keyword>
<protein>
    <submittedName>
        <fullName evidence="2">Stage III sporulation protein AD</fullName>
    </submittedName>
</protein>